<dbReference type="EMBL" id="JAJAGQ010000011">
    <property type="protein sequence ID" value="KAJ8548957.1"/>
    <property type="molecule type" value="Genomic_DNA"/>
</dbReference>
<accession>A0A9Q1RCK4</accession>
<proteinExistence type="predicted"/>
<protein>
    <submittedName>
        <fullName evidence="1">Uncharacterized protein</fullName>
    </submittedName>
</protein>
<reference evidence="2" key="1">
    <citation type="journal article" date="2023" name="Proc. Natl. Acad. Sci. U.S.A.">
        <title>Genomic and structural basis for evolution of tropane alkaloid biosynthesis.</title>
        <authorList>
            <person name="Wanga Y.-J."/>
            <person name="Taina T."/>
            <person name="Yua J.-Y."/>
            <person name="Lia J."/>
            <person name="Xua B."/>
            <person name="Chenc J."/>
            <person name="D'Auriad J.C."/>
            <person name="Huanga J.-P."/>
            <person name="Huanga S.-X."/>
        </authorList>
    </citation>
    <scope>NUCLEOTIDE SEQUENCE [LARGE SCALE GENOMIC DNA]</scope>
    <source>
        <strain evidence="2">cv. KIB-2019</strain>
    </source>
</reference>
<name>A0A9Q1RCK4_9SOLA</name>
<evidence type="ECO:0000313" key="1">
    <source>
        <dbReference type="EMBL" id="KAJ8548957.1"/>
    </source>
</evidence>
<dbReference type="Proteomes" id="UP001152561">
    <property type="component" value="Unassembled WGS sequence"/>
</dbReference>
<organism evidence="1 2">
    <name type="scientific">Anisodus acutangulus</name>
    <dbReference type="NCBI Taxonomy" id="402998"/>
    <lineage>
        <taxon>Eukaryota</taxon>
        <taxon>Viridiplantae</taxon>
        <taxon>Streptophyta</taxon>
        <taxon>Embryophyta</taxon>
        <taxon>Tracheophyta</taxon>
        <taxon>Spermatophyta</taxon>
        <taxon>Magnoliopsida</taxon>
        <taxon>eudicotyledons</taxon>
        <taxon>Gunneridae</taxon>
        <taxon>Pentapetalae</taxon>
        <taxon>asterids</taxon>
        <taxon>lamiids</taxon>
        <taxon>Solanales</taxon>
        <taxon>Solanaceae</taxon>
        <taxon>Solanoideae</taxon>
        <taxon>Hyoscyameae</taxon>
        <taxon>Anisodus</taxon>
    </lineage>
</organism>
<keyword evidence="2" id="KW-1185">Reference proteome</keyword>
<dbReference type="AlphaFoldDB" id="A0A9Q1RCK4"/>
<sequence>MICCGIDKKLRYSQVAFAADLDSNNLSLLIEVYAKSTLLDLGQSLHALCMNTSHDSSRFVETNEVFTDAKCVAEEREWIGVFEIEERSNSVWNLGSSSTIEAKEVEKCLFYDSTIVIEFWDLAPLIIGVLIHDAGVENKFHGFLECNMLEEENIFEDENTIKWSAIKGGVYSQAKARTNDSLKEHVGFGHQFMCLTSDNTFVLVSHGSYCNSYCACSDWDTTPAWVSSADS</sequence>
<gene>
    <name evidence="1" type="ORF">K7X08_030923</name>
</gene>
<evidence type="ECO:0000313" key="2">
    <source>
        <dbReference type="Proteomes" id="UP001152561"/>
    </source>
</evidence>
<comment type="caution">
    <text evidence="1">The sequence shown here is derived from an EMBL/GenBank/DDBJ whole genome shotgun (WGS) entry which is preliminary data.</text>
</comment>